<accession>A0A4R2KV64</accession>
<evidence type="ECO:0000256" key="3">
    <source>
        <dbReference type="ARBA" id="ARBA00022723"/>
    </source>
</evidence>
<dbReference type="Proteomes" id="UP000294980">
    <property type="component" value="Unassembled WGS sequence"/>
</dbReference>
<dbReference type="PROSITE" id="PS51257">
    <property type="entry name" value="PROKAR_LIPOPROTEIN"/>
    <property type="match status" value="1"/>
</dbReference>
<keyword evidence="7" id="KW-0732">Signal</keyword>
<name>A0A4R2KV64_9GAMM</name>
<organism evidence="9 10">
    <name type="scientific">Chromatocurvus halotolerans</name>
    <dbReference type="NCBI Taxonomy" id="1132028"/>
    <lineage>
        <taxon>Bacteria</taxon>
        <taxon>Pseudomonadati</taxon>
        <taxon>Pseudomonadota</taxon>
        <taxon>Gammaproteobacteria</taxon>
        <taxon>Cellvibrionales</taxon>
        <taxon>Halieaceae</taxon>
        <taxon>Chromatocurvus</taxon>
    </lineage>
</organism>
<evidence type="ECO:0000256" key="5">
    <source>
        <dbReference type="ARBA" id="ARBA00022833"/>
    </source>
</evidence>
<feature type="domain" description="Peptidase M48" evidence="8">
    <location>
        <begin position="58"/>
        <end position="237"/>
    </location>
</feature>
<keyword evidence="6" id="KW-0482">Metalloprotease</keyword>
<dbReference type="AlphaFoldDB" id="A0A4R2KV64"/>
<evidence type="ECO:0000256" key="2">
    <source>
        <dbReference type="ARBA" id="ARBA00022670"/>
    </source>
</evidence>
<dbReference type="GO" id="GO:0016020">
    <property type="term" value="C:membrane"/>
    <property type="evidence" value="ECO:0007669"/>
    <property type="project" value="TreeGrafter"/>
</dbReference>
<dbReference type="GO" id="GO:0004222">
    <property type="term" value="F:metalloendopeptidase activity"/>
    <property type="evidence" value="ECO:0007669"/>
    <property type="project" value="InterPro"/>
</dbReference>
<comment type="cofactor">
    <cofactor evidence="1">
        <name>Zn(2+)</name>
        <dbReference type="ChEBI" id="CHEBI:29105"/>
    </cofactor>
</comment>
<evidence type="ECO:0000256" key="7">
    <source>
        <dbReference type="SAM" id="SignalP"/>
    </source>
</evidence>
<gene>
    <name evidence="9" type="ORF">EV688_102170</name>
</gene>
<evidence type="ECO:0000256" key="1">
    <source>
        <dbReference type="ARBA" id="ARBA00001947"/>
    </source>
</evidence>
<keyword evidence="5" id="KW-0862">Zinc</keyword>
<evidence type="ECO:0000259" key="8">
    <source>
        <dbReference type="Pfam" id="PF01435"/>
    </source>
</evidence>
<keyword evidence="3" id="KW-0479">Metal-binding</keyword>
<keyword evidence="2 9" id="KW-0645">Protease</keyword>
<comment type="caution">
    <text evidence="9">The sequence shown here is derived from an EMBL/GenBank/DDBJ whole genome shotgun (WGS) entry which is preliminary data.</text>
</comment>
<dbReference type="GO" id="GO:0051603">
    <property type="term" value="P:proteolysis involved in protein catabolic process"/>
    <property type="evidence" value="ECO:0007669"/>
    <property type="project" value="TreeGrafter"/>
</dbReference>
<feature type="chain" id="PRO_5020493002" evidence="7">
    <location>
        <begin position="18"/>
        <end position="475"/>
    </location>
</feature>
<evidence type="ECO:0000256" key="6">
    <source>
        <dbReference type="ARBA" id="ARBA00023049"/>
    </source>
</evidence>
<dbReference type="GO" id="GO:0046872">
    <property type="term" value="F:metal ion binding"/>
    <property type="evidence" value="ECO:0007669"/>
    <property type="project" value="UniProtKB-KW"/>
</dbReference>
<dbReference type="OrthoDB" id="9810445at2"/>
<keyword evidence="10" id="KW-1185">Reference proteome</keyword>
<dbReference type="InterPro" id="IPR001915">
    <property type="entry name" value="Peptidase_M48"/>
</dbReference>
<dbReference type="RefSeq" id="WP_117314594.1">
    <property type="nucleotide sequence ID" value="NZ_QQSW01000001.1"/>
</dbReference>
<proteinExistence type="predicted"/>
<dbReference type="EMBL" id="SLWX01000002">
    <property type="protein sequence ID" value="TCO77713.1"/>
    <property type="molecule type" value="Genomic_DNA"/>
</dbReference>
<protein>
    <submittedName>
        <fullName evidence="9">Putative Zn-dependent protease</fullName>
    </submittedName>
</protein>
<dbReference type="Gene3D" id="3.30.2010.10">
    <property type="entry name" value="Metalloproteases ('zincins'), catalytic domain"/>
    <property type="match status" value="1"/>
</dbReference>
<reference evidence="9 10" key="1">
    <citation type="submission" date="2019-03" db="EMBL/GenBank/DDBJ databases">
        <title>Genomic Encyclopedia of Type Strains, Phase IV (KMG-IV): sequencing the most valuable type-strain genomes for metagenomic binning, comparative biology and taxonomic classification.</title>
        <authorList>
            <person name="Goeker M."/>
        </authorList>
    </citation>
    <scope>NUCLEOTIDE SEQUENCE [LARGE SCALE GENOMIC DNA]</scope>
    <source>
        <strain evidence="9 10">DSM 23344</strain>
    </source>
</reference>
<dbReference type="PANTHER" id="PTHR22726">
    <property type="entry name" value="METALLOENDOPEPTIDASE OMA1"/>
    <property type="match status" value="1"/>
</dbReference>
<dbReference type="Pfam" id="PF01435">
    <property type="entry name" value="Peptidase_M48"/>
    <property type="match status" value="1"/>
</dbReference>
<sequence length="475" mass="51930">MTRFALFVLAFSLASCAVNPVTGDRQLALVSEGQEIQIGREVASNAAQEFGLVKDEALQAYVQALGSRLAQASERPDLPWSFQVVDEATPNAFAAPGGFIFVTRGLLALLRNEAELVSILGHEIGHVTARHSVAMMSRAQLAQLGIGIASVLSPTAAQFGELAAGGLQLLFLKYGRDAEREADDLGYRYALEQGYDVREMVNVFAALQQSAQLAGQNPVPSWQASHPYPAERIQRINRQLASLPPASMDRRIGEAEYLQRIDGLAYGENPRKGYFDDHRFLHPELAFRMDFPRGWRTQNLSKAVVAGSPKEDALLQLMLAAGSPQDAANTFFSQQGMTIGRTETGTVGGLPAISGDFEVQTDQVRLGGVVTFIELDGRTYRILGYTPVQQRATYGKTFRTAMNSFARLTSPEALNRQPLQISVVRLPRRMTLQEFSASYPSMISVPELGLINQLQGPEDVMPAGFRAKRVIDIGN</sequence>
<evidence type="ECO:0000313" key="9">
    <source>
        <dbReference type="EMBL" id="TCO77713.1"/>
    </source>
</evidence>
<dbReference type="PANTHER" id="PTHR22726:SF1">
    <property type="entry name" value="METALLOENDOPEPTIDASE OMA1, MITOCHONDRIAL"/>
    <property type="match status" value="1"/>
</dbReference>
<dbReference type="InterPro" id="IPR051156">
    <property type="entry name" value="Mito/Outer_Membr_Metalloprot"/>
</dbReference>
<keyword evidence="4" id="KW-0378">Hydrolase</keyword>
<dbReference type="CDD" id="cd07333">
    <property type="entry name" value="M48C_bepA_like"/>
    <property type="match status" value="1"/>
</dbReference>
<evidence type="ECO:0000313" key="10">
    <source>
        <dbReference type="Proteomes" id="UP000294980"/>
    </source>
</evidence>
<feature type="signal peptide" evidence="7">
    <location>
        <begin position="1"/>
        <end position="17"/>
    </location>
</feature>
<evidence type="ECO:0000256" key="4">
    <source>
        <dbReference type="ARBA" id="ARBA00022801"/>
    </source>
</evidence>